<gene>
    <name evidence="1" type="ORF">PCOR1329_LOCUS21945</name>
</gene>
<proteinExistence type="predicted"/>
<name>A0ABN9RLV7_9DINO</name>
<dbReference type="EMBL" id="CAUYUJ010007271">
    <property type="protein sequence ID" value="CAK0820151.1"/>
    <property type="molecule type" value="Genomic_DNA"/>
</dbReference>
<evidence type="ECO:0000313" key="1">
    <source>
        <dbReference type="EMBL" id="CAK0820151.1"/>
    </source>
</evidence>
<reference evidence="1" key="1">
    <citation type="submission" date="2023-10" db="EMBL/GenBank/DDBJ databases">
        <authorList>
            <person name="Chen Y."/>
            <person name="Shah S."/>
            <person name="Dougan E. K."/>
            <person name="Thang M."/>
            <person name="Chan C."/>
        </authorList>
    </citation>
    <scope>NUCLEOTIDE SEQUENCE [LARGE SCALE GENOMIC DNA]</scope>
</reference>
<evidence type="ECO:0000313" key="2">
    <source>
        <dbReference type="Proteomes" id="UP001189429"/>
    </source>
</evidence>
<dbReference type="Proteomes" id="UP001189429">
    <property type="component" value="Unassembled WGS sequence"/>
</dbReference>
<accession>A0ABN9RLV7</accession>
<keyword evidence="2" id="KW-1185">Reference proteome</keyword>
<protein>
    <submittedName>
        <fullName evidence="1">Uncharacterized protein</fullName>
    </submittedName>
</protein>
<comment type="caution">
    <text evidence="1">The sequence shown here is derived from an EMBL/GenBank/DDBJ whole genome shotgun (WGS) entry which is preliminary data.</text>
</comment>
<sequence length="140" mass="16048">MLRSIRCNANALRSFFVHWVRPQAARARPLAHMRKLVVMRASIQLPGEGANAFFHYGNLQRQGGVETLDERLALDLAQMQPPANSWAEEWFGCQLDVLDGAQYVHHTIGYDSEIRFAANQVMTAMRIRVISERFGRLDFF</sequence>
<organism evidence="1 2">
    <name type="scientific">Prorocentrum cordatum</name>
    <dbReference type="NCBI Taxonomy" id="2364126"/>
    <lineage>
        <taxon>Eukaryota</taxon>
        <taxon>Sar</taxon>
        <taxon>Alveolata</taxon>
        <taxon>Dinophyceae</taxon>
        <taxon>Prorocentrales</taxon>
        <taxon>Prorocentraceae</taxon>
        <taxon>Prorocentrum</taxon>
    </lineage>
</organism>